<organism evidence="12">
    <name type="scientific">Bactrocera latifrons</name>
    <name type="common">Malaysian fruit fly</name>
    <name type="synonym">Chaetodacus latifrons</name>
    <dbReference type="NCBI Taxonomy" id="174628"/>
    <lineage>
        <taxon>Eukaryota</taxon>
        <taxon>Metazoa</taxon>
        <taxon>Ecdysozoa</taxon>
        <taxon>Arthropoda</taxon>
        <taxon>Hexapoda</taxon>
        <taxon>Insecta</taxon>
        <taxon>Pterygota</taxon>
        <taxon>Neoptera</taxon>
        <taxon>Endopterygota</taxon>
        <taxon>Diptera</taxon>
        <taxon>Brachycera</taxon>
        <taxon>Muscomorpha</taxon>
        <taxon>Tephritoidea</taxon>
        <taxon>Tephritidae</taxon>
        <taxon>Bactrocera</taxon>
        <taxon>Bactrocera</taxon>
    </lineage>
</organism>
<dbReference type="GO" id="GO:0030198">
    <property type="term" value="P:extracellular matrix organization"/>
    <property type="evidence" value="ECO:0007669"/>
    <property type="project" value="InterPro"/>
</dbReference>
<dbReference type="GO" id="GO:0005576">
    <property type="term" value="C:extracellular region"/>
    <property type="evidence" value="ECO:0007669"/>
    <property type="project" value="UniProtKB-SubCell"/>
</dbReference>
<keyword evidence="2" id="KW-0964">Secreted</keyword>
<dbReference type="PROSITE" id="PS50900">
    <property type="entry name" value="PLAC"/>
    <property type="match status" value="1"/>
</dbReference>
<dbReference type="Gene3D" id="2.60.120.830">
    <property type="match status" value="1"/>
</dbReference>
<dbReference type="InterPro" id="IPR000884">
    <property type="entry name" value="TSP1_rpt"/>
</dbReference>
<dbReference type="SMART" id="SM00209">
    <property type="entry name" value="TSP1"/>
    <property type="match status" value="6"/>
</dbReference>
<dbReference type="GO" id="GO:0031012">
    <property type="term" value="C:extracellular matrix"/>
    <property type="evidence" value="ECO:0007669"/>
    <property type="project" value="TreeGrafter"/>
</dbReference>
<feature type="domain" description="ShKT" evidence="11">
    <location>
        <begin position="934"/>
        <end position="966"/>
    </location>
</feature>
<dbReference type="AlphaFoldDB" id="A0A0K8UP59"/>
<dbReference type="PANTHER" id="PTHR13723:SF316">
    <property type="entry name" value="LONELY HEART, ISOFORM A"/>
    <property type="match status" value="1"/>
</dbReference>
<dbReference type="Gene3D" id="2.20.100.10">
    <property type="entry name" value="Thrombospondin type-1 (TSP1) repeat"/>
    <property type="match status" value="4"/>
</dbReference>
<gene>
    <name evidence="12" type="primary">Thsd4_3</name>
    <name evidence="12" type="ORF">c0_g1_i4</name>
</gene>
<evidence type="ECO:0000259" key="10">
    <source>
        <dbReference type="PROSITE" id="PS50900"/>
    </source>
</evidence>
<evidence type="ECO:0000256" key="2">
    <source>
        <dbReference type="ARBA" id="ARBA00022525"/>
    </source>
</evidence>
<dbReference type="Pfam" id="PF19030">
    <property type="entry name" value="TSP1_ADAMTS"/>
    <property type="match status" value="5"/>
</dbReference>
<dbReference type="InterPro" id="IPR010909">
    <property type="entry name" value="PLAC"/>
</dbReference>
<dbReference type="PANTHER" id="PTHR13723">
    <property type="entry name" value="ADAMTS A DISINTEGRIN AND METALLOPROTEASE WITH THROMBOSPONDIN MOTIFS PROTEASE"/>
    <property type="match status" value="1"/>
</dbReference>
<comment type="caution">
    <text evidence="7">Lacks conserved residue(s) required for the propagation of feature annotation.</text>
</comment>
<feature type="compositionally biased region" description="Low complexity" evidence="8">
    <location>
        <begin position="226"/>
        <end position="237"/>
    </location>
</feature>
<feature type="signal peptide" evidence="9">
    <location>
        <begin position="1"/>
        <end position="31"/>
    </location>
</feature>
<dbReference type="Pfam" id="PF00090">
    <property type="entry name" value="TSP_1"/>
    <property type="match status" value="1"/>
</dbReference>
<dbReference type="InterPro" id="IPR013273">
    <property type="entry name" value="ADAMTS/ADAMTS-like"/>
</dbReference>
<evidence type="ECO:0000256" key="1">
    <source>
        <dbReference type="ARBA" id="ARBA00004613"/>
    </source>
</evidence>
<evidence type="ECO:0000256" key="9">
    <source>
        <dbReference type="SAM" id="SignalP"/>
    </source>
</evidence>
<evidence type="ECO:0000256" key="7">
    <source>
        <dbReference type="PROSITE-ProRule" id="PRU01005"/>
    </source>
</evidence>
<dbReference type="InterPro" id="IPR036383">
    <property type="entry name" value="TSP1_rpt_sf"/>
</dbReference>
<keyword evidence="3 9" id="KW-0732">Signal</keyword>
<evidence type="ECO:0000256" key="8">
    <source>
        <dbReference type="SAM" id="MobiDB-lite"/>
    </source>
</evidence>
<evidence type="ECO:0000256" key="6">
    <source>
        <dbReference type="PIRSR" id="PIRSR613273-3"/>
    </source>
</evidence>
<protein>
    <submittedName>
        <fullName evidence="12">Thrombospondin type-1 domain-containing protein 4</fullName>
    </submittedName>
</protein>
<evidence type="ECO:0000259" key="11">
    <source>
        <dbReference type="PROSITE" id="PS51670"/>
    </source>
</evidence>
<dbReference type="InterPro" id="IPR003582">
    <property type="entry name" value="ShKT_dom"/>
</dbReference>
<feature type="region of interest" description="Disordered" evidence="8">
    <location>
        <begin position="226"/>
        <end position="268"/>
    </location>
</feature>
<feature type="disulfide bond" evidence="7">
    <location>
        <begin position="941"/>
        <end position="959"/>
    </location>
</feature>
<feature type="disulfide bond" evidence="6">
    <location>
        <begin position="280"/>
        <end position="321"/>
    </location>
</feature>
<feature type="compositionally biased region" description="Polar residues" evidence="8">
    <location>
        <begin position="238"/>
        <end position="258"/>
    </location>
</feature>
<evidence type="ECO:0000313" key="12">
    <source>
        <dbReference type="EMBL" id="JAI28366.1"/>
    </source>
</evidence>
<comment type="subcellular location">
    <subcellularLocation>
        <location evidence="1">Secreted</location>
    </subcellularLocation>
</comment>
<feature type="disulfide bond" evidence="6">
    <location>
        <begin position="284"/>
        <end position="326"/>
    </location>
</feature>
<feature type="chain" id="PRO_5005521283" evidence="9">
    <location>
        <begin position="32"/>
        <end position="966"/>
    </location>
</feature>
<dbReference type="PROSITE" id="PS50092">
    <property type="entry name" value="TSP1"/>
    <property type="match status" value="5"/>
</dbReference>
<feature type="disulfide bond" evidence="6">
    <location>
        <begin position="295"/>
        <end position="311"/>
    </location>
</feature>
<dbReference type="GeneID" id="108972621"/>
<dbReference type="EMBL" id="GDHF01023948">
    <property type="protein sequence ID" value="JAI28366.1"/>
    <property type="molecule type" value="Transcribed_RNA"/>
</dbReference>
<feature type="disulfide bond" evidence="7">
    <location>
        <begin position="950"/>
        <end position="963"/>
    </location>
</feature>
<keyword evidence="4" id="KW-0677">Repeat</keyword>
<dbReference type="Pfam" id="PF05986">
    <property type="entry name" value="ADAMTS_spacer1"/>
    <property type="match status" value="1"/>
</dbReference>
<evidence type="ECO:0000256" key="3">
    <source>
        <dbReference type="ARBA" id="ARBA00022729"/>
    </source>
</evidence>
<dbReference type="PRINTS" id="PR01857">
    <property type="entry name" value="ADAMTSFAMILY"/>
</dbReference>
<evidence type="ECO:0000256" key="4">
    <source>
        <dbReference type="ARBA" id="ARBA00022737"/>
    </source>
</evidence>
<sequence length="966" mass="108002">MGLNCCWNMMWPARLLRLCLFLLLIITIVNADISTVERIRKHKEWLNQRKQQKSNRLALLVNHPKSNYQMANLWRYPKPGLETSANEVYPENEAVATDLQQQSPTTTTPTTSTLLITTTKELETTSAGTTIGSTEVQTVLAATPTTAAAITTTTTATTTMQQPTTESINVLNDFKAITANSAQVPAVTTSIARGASVPEAPIISDNVVTETPKIVVSIKTTTVRATTTTSTESPQSTAVGNVSDLTTNESSAVTSTKRPSAGPRQRPYPRWGTWGKWSDCSRSCGGGVRFQQRKCINRNSSTGKRYISNACIGVYRRYHICNEQPCPAAIADFRAVQCAAFNEVDFQGQKYTWEPYIKEDAECELNCKPKGMKYFATLNSSVIDGTPCFKPAEYYRSNYRQRAMCVEGVCKAVHATGIITGLSANSGSVGCGGLICRPITGIFTRDPLPEDAYVHVATIPAGSSNISITELGNSINLLVLRTPDQKYIFNGDNVASDSGAYEAVGAVFDYHRIDGLQHGDGVTEWITCLGPIRDMLELMIYSKSSNPGIKYEYLLPITSDSEENELSVESDGFLKNGPEESFASNSRSGRRRRFNWKVVGFSACSKTCGGGIQTPIVRCVRENPVRYYSQRRCMHSEKPMLNENLLRCNTQPCPAYWRIEDWSECHCQQGEGYRERDLSCVQELASGIVIHVDNSACTDEMPNPRKQCDCPKNRRRTHAARYRTAHAGANGTNHRGRDKNDKSGIWLMSDWNQFCSAECGSGVEYRTIFCDRTKPNTDRCDSRATPEITRPCERERDCDKGEWFVGPWSPCNGNCFNLTRSRAVYCIRNQEIVKDEDCKPELKPQLGENCSHEEVEYCGPRWHYSEWTECSKSCDGGTQRRSVKCLEYDEREAAMRESAKCRYSLREPIYRSCNTQRCDEPHLELLQNDVAVACVDEFNNCQWAVKAKLCNYDYYKQNCCYSCGAA</sequence>
<keyword evidence="5 6" id="KW-1015">Disulfide bond</keyword>
<dbReference type="CTD" id="34435"/>
<dbReference type="OrthoDB" id="5781878at2759"/>
<dbReference type="InterPro" id="IPR050439">
    <property type="entry name" value="ADAMTS_ADAMTS-like"/>
</dbReference>
<name>A0A0K8UP59_BACLA</name>
<dbReference type="Pfam" id="PF08686">
    <property type="entry name" value="PLAC"/>
    <property type="match status" value="1"/>
</dbReference>
<evidence type="ECO:0000256" key="5">
    <source>
        <dbReference type="ARBA" id="ARBA00023157"/>
    </source>
</evidence>
<proteinExistence type="predicted"/>
<reference evidence="12" key="1">
    <citation type="submission" date="2015-06" db="EMBL/GenBank/DDBJ databases">
        <authorList>
            <person name="Hoefler B.C."/>
            <person name="Straight P.D."/>
        </authorList>
    </citation>
    <scope>NUCLEOTIDE SEQUENCE</scope>
</reference>
<accession>A0A0K8UP59</accession>
<dbReference type="InterPro" id="IPR010294">
    <property type="entry name" value="ADAMTS_spacer1"/>
</dbReference>
<dbReference type="PROSITE" id="PS51670">
    <property type="entry name" value="SHKT"/>
    <property type="match status" value="1"/>
</dbReference>
<feature type="domain" description="PLAC" evidence="10">
    <location>
        <begin position="930"/>
        <end position="966"/>
    </location>
</feature>
<dbReference type="SUPFAM" id="SSF82895">
    <property type="entry name" value="TSP-1 type 1 repeat"/>
    <property type="match status" value="5"/>
</dbReference>